<proteinExistence type="inferred from homology"/>
<feature type="region of interest" description="Disordered" evidence="7">
    <location>
        <begin position="232"/>
        <end position="251"/>
    </location>
</feature>
<organism evidence="8 9">
    <name type="scientific">Dovyalis caffra</name>
    <dbReference type="NCBI Taxonomy" id="77055"/>
    <lineage>
        <taxon>Eukaryota</taxon>
        <taxon>Viridiplantae</taxon>
        <taxon>Streptophyta</taxon>
        <taxon>Embryophyta</taxon>
        <taxon>Tracheophyta</taxon>
        <taxon>Spermatophyta</taxon>
        <taxon>Magnoliopsida</taxon>
        <taxon>eudicotyledons</taxon>
        <taxon>Gunneridae</taxon>
        <taxon>Pentapetalae</taxon>
        <taxon>rosids</taxon>
        <taxon>fabids</taxon>
        <taxon>Malpighiales</taxon>
        <taxon>Salicaceae</taxon>
        <taxon>Flacourtieae</taxon>
        <taxon>Dovyalis</taxon>
    </lineage>
</organism>
<evidence type="ECO:0000256" key="7">
    <source>
        <dbReference type="SAM" id="MobiDB-lite"/>
    </source>
</evidence>
<keyword evidence="9" id="KW-1185">Reference proteome</keyword>
<evidence type="ECO:0000256" key="3">
    <source>
        <dbReference type="ARBA" id="ARBA00023125"/>
    </source>
</evidence>
<evidence type="ECO:0000313" key="9">
    <source>
        <dbReference type="Proteomes" id="UP001314170"/>
    </source>
</evidence>
<comment type="caution">
    <text evidence="8">The sequence shown here is derived from an EMBL/GenBank/DDBJ whole genome shotgun (WGS) entry which is preliminary data.</text>
</comment>
<evidence type="ECO:0000256" key="2">
    <source>
        <dbReference type="ARBA" id="ARBA00023015"/>
    </source>
</evidence>
<keyword evidence="2" id="KW-0805">Transcription regulation</keyword>
<sequence>MNSACDDLPAVFGACTWPISAMNQSESMWPLGKIIEVSPATSISSFQDVVQIETSHQNPQPVMIDRNESELALEKLALELSVSNITSTPSLLPPLTTLSLNEIVEISHQRFDQNPQVSGMTRSESELALEKFLDELSATASSVVPLLPTSSIVDNENIIKVENPKLAQASALDINYVLKAKLNMACAAAAALFGGSSTHPEDPIQAEQDFGPSPESEIDAMLRKRKVQIRQTISDASSKENSETIEQIDPEEAKRARRLEIDQLMYEHASMASELAKVRKMHHDAIAENEKLKDEIGTLKAKVNKVEENVEQLMKLNPMLILNFRRQSDMQFVSCQASHASSNVVFNLEPNSIQQGQADLDNAPSTSSLHRVANIYFLDDNNVARKPQIDDSKITSTINIGSRNICGNDMSFIQGCHFFG</sequence>
<dbReference type="PANTHER" id="PTHR46408:SF5">
    <property type="entry name" value="BASIC LEUCINE ZIPPER 10"/>
    <property type="match status" value="1"/>
</dbReference>
<evidence type="ECO:0000256" key="1">
    <source>
        <dbReference type="ARBA" id="ARBA00007163"/>
    </source>
</evidence>
<dbReference type="AlphaFoldDB" id="A0AAV1SUN8"/>
<evidence type="ECO:0000256" key="5">
    <source>
        <dbReference type="ARBA" id="ARBA00023242"/>
    </source>
</evidence>
<accession>A0AAV1SUN8</accession>
<dbReference type="Proteomes" id="UP001314170">
    <property type="component" value="Unassembled WGS sequence"/>
</dbReference>
<dbReference type="EMBL" id="CAWUPB010001197">
    <property type="protein sequence ID" value="CAK7356476.1"/>
    <property type="molecule type" value="Genomic_DNA"/>
</dbReference>
<evidence type="ECO:0000256" key="6">
    <source>
        <dbReference type="SAM" id="Coils"/>
    </source>
</evidence>
<dbReference type="PANTHER" id="PTHR46408">
    <property type="entry name" value="BASIC LEUCINE ZIPPER 63"/>
    <property type="match status" value="1"/>
</dbReference>
<keyword evidence="4" id="KW-0804">Transcription</keyword>
<protein>
    <submittedName>
        <fullName evidence="8">Uncharacterized protein</fullName>
    </submittedName>
</protein>
<comment type="similarity">
    <text evidence="1">Belongs to the bZIP family.</text>
</comment>
<evidence type="ECO:0000256" key="4">
    <source>
        <dbReference type="ARBA" id="ARBA00023163"/>
    </source>
</evidence>
<name>A0AAV1SUN8_9ROSI</name>
<keyword evidence="3" id="KW-0238">DNA-binding</keyword>
<feature type="coiled-coil region" evidence="6">
    <location>
        <begin position="275"/>
        <end position="316"/>
    </location>
</feature>
<dbReference type="GO" id="GO:0003677">
    <property type="term" value="F:DNA binding"/>
    <property type="evidence" value="ECO:0007669"/>
    <property type="project" value="UniProtKB-KW"/>
</dbReference>
<keyword evidence="6" id="KW-0175">Coiled coil</keyword>
<evidence type="ECO:0000313" key="8">
    <source>
        <dbReference type="EMBL" id="CAK7356476.1"/>
    </source>
</evidence>
<reference evidence="8 9" key="1">
    <citation type="submission" date="2024-01" db="EMBL/GenBank/DDBJ databases">
        <authorList>
            <person name="Waweru B."/>
        </authorList>
    </citation>
    <scope>NUCLEOTIDE SEQUENCE [LARGE SCALE GENOMIC DNA]</scope>
</reference>
<keyword evidence="5" id="KW-0539">Nucleus</keyword>
<gene>
    <name evidence="8" type="ORF">DCAF_LOCUS26748</name>
</gene>